<dbReference type="GO" id="GO:0046872">
    <property type="term" value="F:metal ion binding"/>
    <property type="evidence" value="ECO:0007669"/>
    <property type="project" value="UniProtKB-KW"/>
</dbReference>
<evidence type="ECO:0000256" key="1">
    <source>
        <dbReference type="ARBA" id="ARBA00022723"/>
    </source>
</evidence>
<dbReference type="Pfam" id="PF26233">
    <property type="entry name" value="NicX"/>
    <property type="match status" value="1"/>
</dbReference>
<organism evidence="2 3">
    <name type="scientific">Shimazuella alba</name>
    <dbReference type="NCBI Taxonomy" id="2690964"/>
    <lineage>
        <taxon>Bacteria</taxon>
        <taxon>Bacillati</taxon>
        <taxon>Bacillota</taxon>
        <taxon>Bacilli</taxon>
        <taxon>Bacillales</taxon>
        <taxon>Thermoactinomycetaceae</taxon>
        <taxon>Shimazuella</taxon>
    </lineage>
</organism>
<reference evidence="2 3" key="1">
    <citation type="submission" date="2019-12" db="EMBL/GenBank/DDBJ databases">
        <title>Whole-genome analyses of novel actinobacteria.</title>
        <authorList>
            <person name="Sahin N."/>
            <person name="Saygin H."/>
        </authorList>
    </citation>
    <scope>NUCLEOTIDE SEQUENCE [LARGE SCALE GENOMIC DNA]</scope>
    <source>
        <strain evidence="2 3">KC615</strain>
    </source>
</reference>
<accession>A0A6I4VYH7</accession>
<dbReference type="GO" id="GO:0006508">
    <property type="term" value="P:proteolysis"/>
    <property type="evidence" value="ECO:0007669"/>
    <property type="project" value="InterPro"/>
</dbReference>
<dbReference type="InterPro" id="IPR058739">
    <property type="entry name" value="NicX"/>
</dbReference>
<evidence type="ECO:0000313" key="3">
    <source>
        <dbReference type="Proteomes" id="UP000430692"/>
    </source>
</evidence>
<keyword evidence="3" id="KW-1185">Reference proteome</keyword>
<dbReference type="RefSeq" id="WP_160800893.1">
    <property type="nucleotide sequence ID" value="NZ_WUUL01000004.1"/>
</dbReference>
<keyword evidence="2" id="KW-0031">Aminopeptidase</keyword>
<dbReference type="EMBL" id="WUUL01000004">
    <property type="protein sequence ID" value="MXQ53534.1"/>
    <property type="molecule type" value="Genomic_DNA"/>
</dbReference>
<name>A0A6I4VYH7_9BACL</name>
<dbReference type="Proteomes" id="UP000430692">
    <property type="component" value="Unassembled WGS sequence"/>
</dbReference>
<keyword evidence="2" id="KW-0378">Hydrolase</keyword>
<keyword evidence="1" id="KW-0479">Metal-binding</keyword>
<gene>
    <name evidence="2" type="ORF">GSM42_07280</name>
</gene>
<dbReference type="PANTHER" id="PTHR34448">
    <property type="entry name" value="AMINOPEPTIDASE"/>
    <property type="match status" value="1"/>
</dbReference>
<keyword evidence="2" id="KW-0645">Protease</keyword>
<dbReference type="AlphaFoldDB" id="A0A6I4VYH7"/>
<comment type="caution">
    <text evidence="2">The sequence shown here is derived from an EMBL/GenBank/DDBJ whole genome shotgun (WGS) entry which is preliminary data.</text>
</comment>
<dbReference type="InterPro" id="IPR052170">
    <property type="entry name" value="M29_Exopeptidase"/>
</dbReference>
<proteinExistence type="predicted"/>
<evidence type="ECO:0000313" key="2">
    <source>
        <dbReference type="EMBL" id="MXQ53534.1"/>
    </source>
</evidence>
<sequence length="320" mass="34380">MADSIDASVKLLEDCLGLKQNELFLIVTDNKKIALAQQLHQAGQRIGAESMLLLMEERKKSGQEPPIPVAEAMKQADAVVCITEHSLTHTAARKEAVATGTRVATMPGITEDMFYHGAVTADYKKVRALTEKVTTYLEQSSEVRIEKEGESLTFSIAGRHGIASTGVLTERGDSGNLPSGEAYIAPVEGTATGKVKVDGSIADIGILNSPLWLTLENGKLVDVQGEAAEQLLTLLHTDKSRQLAEFGIGTNDKARITGVVLEDEKVYGTIHLAFGSNVTFGGQIEAGVHIDLVIRDPDVYLDGKKFINKGIPLVNMSLSK</sequence>
<protein>
    <submittedName>
        <fullName evidence="2">Aminopeptidase</fullName>
    </submittedName>
</protein>
<dbReference type="PANTHER" id="PTHR34448:SF1">
    <property type="entry name" value="BLL6088 PROTEIN"/>
    <property type="match status" value="1"/>
</dbReference>
<dbReference type="SUPFAM" id="SSF144052">
    <property type="entry name" value="Thermophilic metalloprotease-like"/>
    <property type="match status" value="1"/>
</dbReference>
<dbReference type="GO" id="GO:0004177">
    <property type="term" value="F:aminopeptidase activity"/>
    <property type="evidence" value="ECO:0007669"/>
    <property type="project" value="UniProtKB-KW"/>
</dbReference>